<dbReference type="InterPro" id="IPR000849">
    <property type="entry name" value="Sugar_P_transporter"/>
</dbReference>
<feature type="transmembrane region" description="Helical" evidence="8">
    <location>
        <begin position="422"/>
        <end position="444"/>
    </location>
</feature>
<dbReference type="PANTHER" id="PTHR43184">
    <property type="entry name" value="MAJOR FACILITATOR SUPERFAMILY TRANSPORTER 16, ISOFORM B"/>
    <property type="match status" value="1"/>
</dbReference>
<evidence type="ECO:0000256" key="5">
    <source>
        <dbReference type="ARBA" id="ARBA00022692"/>
    </source>
</evidence>
<keyword evidence="7 8" id="KW-0472">Membrane</keyword>
<feature type="transmembrane region" description="Helical" evidence="8">
    <location>
        <begin position="112"/>
        <end position="131"/>
    </location>
</feature>
<dbReference type="EMBL" id="VJMJ01000101">
    <property type="protein sequence ID" value="KAF0735085.1"/>
    <property type="molecule type" value="Genomic_DNA"/>
</dbReference>
<dbReference type="PANTHER" id="PTHR43184:SF12">
    <property type="entry name" value="SUGAR PHOSPHATE EXCHANGER 3"/>
    <property type="match status" value="1"/>
</dbReference>
<dbReference type="InterPro" id="IPR020846">
    <property type="entry name" value="MFS_dom"/>
</dbReference>
<feature type="transmembrane region" description="Helical" evidence="8">
    <location>
        <begin position="202"/>
        <end position="224"/>
    </location>
</feature>
<keyword evidence="3" id="KW-0813">Transport</keyword>
<sequence length="490" mass="52877">MAIETIVSSVIVAFVVGGTLFDVELTQVSKRLHPRSFRWRRMANWLPLGVAYAAFYMARYNIAAGNIASVRAELDMSETDMGWIISAGSWAYALSAPLTGQLTDRIGGQYGMLLACAGAGLCNFLLGLLFVSHKSSHLAVVLLFALNVAIQGFGTSAVVKINAMWYAPSERGVFSGVFNIYVATGYYLALGSGHAIISSLGWPYLFFIPSALLLVMGIIILTCVSNAPPTALAYTPRGTLIKPPKLPAVSITKLLQNRTLIGYLSAVFCLSWARDGLLNWMYSFFDAVRATPLTSDDHAILGGAWTLGGFVGGLLCGWISDTLFASKRTPPIVLFSIFQAGSFLLLYVLAPTLSTAWLGVLVFIVSVFLLGNYTLLSYTVPADLPPHISASAVGLFTAVGYFSTGLAGVVMGSCVQRWGYTFWISSLFLTSLATALCTMLGAYFSEVEMPDESPLVQVQRRKSRASIVGSDLLVFEEEDDNLIRSITVDI</sequence>
<evidence type="ECO:0000256" key="4">
    <source>
        <dbReference type="ARBA" id="ARBA00022597"/>
    </source>
</evidence>
<comment type="subcellular location">
    <subcellularLocation>
        <location evidence="1">Membrane</location>
        <topology evidence="1">Multi-pass membrane protein</topology>
    </subcellularLocation>
</comment>
<keyword evidence="11" id="KW-1185">Reference proteome</keyword>
<name>A0A6G0X527_9STRA</name>
<keyword evidence="5 8" id="KW-0812">Transmembrane</keyword>
<dbReference type="InterPro" id="IPR036259">
    <property type="entry name" value="MFS_trans_sf"/>
</dbReference>
<dbReference type="PROSITE" id="PS50850">
    <property type="entry name" value="MFS"/>
    <property type="match status" value="1"/>
</dbReference>
<gene>
    <name evidence="10" type="ORF">Ae201684_008298</name>
</gene>
<dbReference type="GO" id="GO:0005789">
    <property type="term" value="C:endoplasmic reticulum membrane"/>
    <property type="evidence" value="ECO:0007669"/>
    <property type="project" value="TreeGrafter"/>
</dbReference>
<evidence type="ECO:0000313" key="11">
    <source>
        <dbReference type="Proteomes" id="UP000481153"/>
    </source>
</evidence>
<dbReference type="InterPro" id="IPR011701">
    <property type="entry name" value="MFS"/>
</dbReference>
<comment type="similarity">
    <text evidence="2">Belongs to the major facilitator superfamily. Organophosphate:Pi antiporter (OPA) (TC 2.A.1.4) family.</text>
</comment>
<feature type="transmembrane region" description="Helical" evidence="8">
    <location>
        <begin position="171"/>
        <end position="190"/>
    </location>
</feature>
<dbReference type="SUPFAM" id="SSF103473">
    <property type="entry name" value="MFS general substrate transporter"/>
    <property type="match status" value="1"/>
</dbReference>
<feature type="transmembrane region" description="Helical" evidence="8">
    <location>
        <begin position="44"/>
        <end position="62"/>
    </location>
</feature>
<feature type="transmembrane region" description="Helical" evidence="8">
    <location>
        <begin position="356"/>
        <end position="376"/>
    </location>
</feature>
<organism evidence="10 11">
    <name type="scientific">Aphanomyces euteiches</name>
    <dbReference type="NCBI Taxonomy" id="100861"/>
    <lineage>
        <taxon>Eukaryota</taxon>
        <taxon>Sar</taxon>
        <taxon>Stramenopiles</taxon>
        <taxon>Oomycota</taxon>
        <taxon>Saprolegniomycetes</taxon>
        <taxon>Saprolegniales</taxon>
        <taxon>Verrucalvaceae</taxon>
        <taxon>Aphanomyces</taxon>
    </lineage>
</organism>
<evidence type="ECO:0000256" key="8">
    <source>
        <dbReference type="SAM" id="Phobius"/>
    </source>
</evidence>
<evidence type="ECO:0000256" key="2">
    <source>
        <dbReference type="ARBA" id="ARBA00009598"/>
    </source>
</evidence>
<evidence type="ECO:0000259" key="9">
    <source>
        <dbReference type="PROSITE" id="PS50850"/>
    </source>
</evidence>
<comment type="caution">
    <text evidence="10">The sequence shown here is derived from an EMBL/GenBank/DDBJ whole genome shotgun (WGS) entry which is preliminary data.</text>
</comment>
<evidence type="ECO:0000256" key="6">
    <source>
        <dbReference type="ARBA" id="ARBA00022989"/>
    </source>
</evidence>
<evidence type="ECO:0000256" key="7">
    <source>
        <dbReference type="ARBA" id="ARBA00023136"/>
    </source>
</evidence>
<dbReference type="VEuPathDB" id="FungiDB:AeMF1_015920"/>
<keyword evidence="4" id="KW-0762">Sugar transport</keyword>
<reference evidence="10 11" key="1">
    <citation type="submission" date="2019-07" db="EMBL/GenBank/DDBJ databases">
        <title>Genomics analysis of Aphanomyces spp. identifies a new class of oomycete effector associated with host adaptation.</title>
        <authorList>
            <person name="Gaulin E."/>
        </authorList>
    </citation>
    <scope>NUCLEOTIDE SEQUENCE [LARGE SCALE GENOMIC DNA]</scope>
    <source>
        <strain evidence="10 11">ATCC 201684</strain>
    </source>
</reference>
<proteinExistence type="inferred from homology"/>
<accession>A0A6G0X527</accession>
<dbReference type="Pfam" id="PF07690">
    <property type="entry name" value="MFS_1"/>
    <property type="match status" value="1"/>
</dbReference>
<protein>
    <recommendedName>
        <fullName evidence="9">Major facilitator superfamily (MFS) profile domain-containing protein</fullName>
    </recommendedName>
</protein>
<dbReference type="PIRSF" id="PIRSF002808">
    <property type="entry name" value="Hexose_phosphate_transp"/>
    <property type="match status" value="1"/>
</dbReference>
<feature type="transmembrane region" description="Helical" evidence="8">
    <location>
        <begin position="302"/>
        <end position="320"/>
    </location>
</feature>
<evidence type="ECO:0000256" key="3">
    <source>
        <dbReference type="ARBA" id="ARBA00022448"/>
    </source>
</evidence>
<feature type="transmembrane region" description="Helical" evidence="8">
    <location>
        <begin position="388"/>
        <end position="410"/>
    </location>
</feature>
<dbReference type="Gene3D" id="1.20.1250.20">
    <property type="entry name" value="MFS general substrate transporter like domains"/>
    <property type="match status" value="2"/>
</dbReference>
<evidence type="ECO:0000256" key="1">
    <source>
        <dbReference type="ARBA" id="ARBA00004141"/>
    </source>
</evidence>
<feature type="domain" description="Major facilitator superfamily (MFS) profile" evidence="9">
    <location>
        <begin position="10"/>
        <end position="453"/>
    </location>
</feature>
<feature type="transmembrane region" description="Helical" evidence="8">
    <location>
        <begin position="137"/>
        <end position="159"/>
    </location>
</feature>
<dbReference type="Proteomes" id="UP000481153">
    <property type="component" value="Unassembled WGS sequence"/>
</dbReference>
<feature type="transmembrane region" description="Helical" evidence="8">
    <location>
        <begin position="332"/>
        <end position="350"/>
    </location>
</feature>
<feature type="transmembrane region" description="Helical" evidence="8">
    <location>
        <begin position="6"/>
        <end position="23"/>
    </location>
</feature>
<keyword evidence="6 8" id="KW-1133">Transmembrane helix</keyword>
<dbReference type="GO" id="GO:0022857">
    <property type="term" value="F:transmembrane transporter activity"/>
    <property type="evidence" value="ECO:0007669"/>
    <property type="project" value="InterPro"/>
</dbReference>
<evidence type="ECO:0000313" key="10">
    <source>
        <dbReference type="EMBL" id="KAF0735085.1"/>
    </source>
</evidence>
<dbReference type="AlphaFoldDB" id="A0A6G0X527"/>